<sequence length="405" mass="46413">MGRLERTVVPNLRRWHTDLPRRRIGNHYQLCCTHRKTTVTTPSASFATVKSGPGEPWDQPRLAKGVLLTLTACTIAVAVSYQTRIWRQERIRDLPDASDPDVWNAHFPHRRPTQVVQVTRRCGLMGSTHSVKAELDRIRDWHHQNGYVGGLVLRDLTRPVFGYTDDAMSEEEDWTLEDIIRDPTRLNRRECYYLYYEIMGNGAIQQEIYCRGTTLLDDVLTCLQAWMVYDDDLGCRVHRGFRNQADRILRDVLPLLAPRSDRRATVEVCGHSLGGAVAAILAVKLGRLGYRVTRLTTIGEPRFCASEQDAEVLLPWLPIDNLRVESDQDFVPFLPPFGAHVGKKLWFLQHDELPRLVPAQTASSSLAWTDSVWTNFRMWEILSANGKPHRIPSYVDKLKRRLVPS</sequence>
<evidence type="ECO:0000259" key="1">
    <source>
        <dbReference type="Pfam" id="PF01764"/>
    </source>
</evidence>
<name>A0A8J9SZM9_PHATR</name>
<dbReference type="PANTHER" id="PTHR45856">
    <property type="entry name" value="ALPHA/BETA-HYDROLASES SUPERFAMILY PROTEIN"/>
    <property type="match status" value="1"/>
</dbReference>
<evidence type="ECO:0000313" key="2">
    <source>
        <dbReference type="EMBL" id="CAG9278596.1"/>
    </source>
</evidence>
<dbReference type="GO" id="GO:0006629">
    <property type="term" value="P:lipid metabolic process"/>
    <property type="evidence" value="ECO:0007669"/>
    <property type="project" value="InterPro"/>
</dbReference>
<accession>A0A8J9SZM9</accession>
<dbReference type="SUPFAM" id="SSF53474">
    <property type="entry name" value="alpha/beta-Hydrolases"/>
    <property type="match status" value="1"/>
</dbReference>
<dbReference type="InterPro" id="IPR051218">
    <property type="entry name" value="Sec_MonoDiacylglyc_Lipase"/>
</dbReference>
<feature type="domain" description="Fungal lipase-type" evidence="1">
    <location>
        <begin position="209"/>
        <end position="337"/>
    </location>
</feature>
<dbReference type="InterPro" id="IPR002921">
    <property type="entry name" value="Fungal_lipase-type"/>
</dbReference>
<dbReference type="Gene3D" id="3.40.50.1820">
    <property type="entry name" value="alpha/beta hydrolase"/>
    <property type="match status" value="1"/>
</dbReference>
<dbReference type="CDD" id="cd00519">
    <property type="entry name" value="Lipase_3"/>
    <property type="match status" value="1"/>
</dbReference>
<dbReference type="InterPro" id="IPR029058">
    <property type="entry name" value="AB_hydrolase_fold"/>
</dbReference>
<dbReference type="AlphaFoldDB" id="A0A8J9SZM9"/>
<proteinExistence type="predicted"/>
<protein>
    <recommendedName>
        <fullName evidence="1">Fungal lipase-type domain-containing protein</fullName>
    </recommendedName>
</protein>
<dbReference type="PANTHER" id="PTHR45856:SF24">
    <property type="entry name" value="FUNGAL LIPASE-LIKE DOMAIN-CONTAINING PROTEIN"/>
    <property type="match status" value="1"/>
</dbReference>
<gene>
    <name evidence="2" type="ORF">PTTT1_LOCUS7428</name>
</gene>
<dbReference type="EMBL" id="OU594951">
    <property type="protein sequence ID" value="CAG9278596.1"/>
    <property type="molecule type" value="Genomic_DNA"/>
</dbReference>
<reference evidence="2" key="1">
    <citation type="submission" date="2022-02" db="EMBL/GenBank/DDBJ databases">
        <authorList>
            <person name="Giguere J D."/>
        </authorList>
    </citation>
    <scope>NUCLEOTIDE SEQUENCE</scope>
    <source>
        <strain evidence="2">CCAP 1055/1</strain>
    </source>
</reference>
<dbReference type="Pfam" id="PF01764">
    <property type="entry name" value="Lipase_3"/>
    <property type="match status" value="1"/>
</dbReference>
<dbReference type="Proteomes" id="UP000836788">
    <property type="component" value="Chromosome 10"/>
</dbReference>
<organism evidence="2">
    <name type="scientific">Phaeodactylum tricornutum</name>
    <name type="common">Diatom</name>
    <dbReference type="NCBI Taxonomy" id="2850"/>
    <lineage>
        <taxon>Eukaryota</taxon>
        <taxon>Sar</taxon>
        <taxon>Stramenopiles</taxon>
        <taxon>Ochrophyta</taxon>
        <taxon>Bacillariophyta</taxon>
        <taxon>Bacillariophyceae</taxon>
        <taxon>Bacillariophycidae</taxon>
        <taxon>Naviculales</taxon>
        <taxon>Phaeodactylaceae</taxon>
        <taxon>Phaeodactylum</taxon>
    </lineage>
</organism>